<evidence type="ECO:0000256" key="2">
    <source>
        <dbReference type="ARBA" id="ARBA00023157"/>
    </source>
</evidence>
<dbReference type="InterPro" id="IPR018378">
    <property type="entry name" value="C-type_lectin_CS"/>
</dbReference>
<dbReference type="GO" id="GO:0030246">
    <property type="term" value="F:carbohydrate binding"/>
    <property type="evidence" value="ECO:0007669"/>
    <property type="project" value="UniProtKB-KW"/>
</dbReference>
<keyword evidence="1" id="KW-0430">Lectin</keyword>
<keyword evidence="4" id="KW-0472">Membrane</keyword>
<dbReference type="InterPro" id="IPR050111">
    <property type="entry name" value="C-type_lectin/snaclec_domain"/>
</dbReference>
<feature type="transmembrane region" description="Helical" evidence="4">
    <location>
        <begin position="99"/>
        <end position="121"/>
    </location>
</feature>
<keyword evidence="4" id="KW-1133">Transmembrane helix</keyword>
<keyword evidence="4" id="KW-0812">Transmembrane</keyword>
<evidence type="ECO:0000259" key="5">
    <source>
        <dbReference type="PROSITE" id="PS50041"/>
    </source>
</evidence>
<evidence type="ECO:0000256" key="4">
    <source>
        <dbReference type="SAM" id="Phobius"/>
    </source>
</evidence>
<dbReference type="CDD" id="cd03590">
    <property type="entry name" value="CLECT_DC-SIGN_like"/>
    <property type="match status" value="1"/>
</dbReference>
<reference evidence="6" key="1">
    <citation type="submission" date="2021-02" db="EMBL/GenBank/DDBJ databases">
        <title>Comparative genomics reveals that relaxation of natural selection precedes convergent phenotypic evolution of cavefish.</title>
        <authorList>
            <person name="Peng Z."/>
        </authorList>
    </citation>
    <scope>NUCLEOTIDE SEQUENCE</scope>
    <source>
        <tissue evidence="6">Muscle</tissue>
    </source>
</reference>
<dbReference type="PROSITE" id="PS00615">
    <property type="entry name" value="C_TYPE_LECTIN_1"/>
    <property type="match status" value="1"/>
</dbReference>
<feature type="coiled-coil region" evidence="3">
    <location>
        <begin position="117"/>
        <end position="144"/>
    </location>
</feature>
<dbReference type="Proteomes" id="UP001059041">
    <property type="component" value="Linkage Group LG22"/>
</dbReference>
<dbReference type="InterPro" id="IPR016187">
    <property type="entry name" value="CTDL_fold"/>
</dbReference>
<keyword evidence="2" id="KW-1015">Disulfide bond</keyword>
<dbReference type="EMBL" id="JAFHDT010000022">
    <property type="protein sequence ID" value="KAI7793197.1"/>
    <property type="molecule type" value="Genomic_DNA"/>
</dbReference>
<keyword evidence="7" id="KW-1185">Reference proteome</keyword>
<comment type="caution">
    <text evidence="6">The sequence shown here is derived from an EMBL/GenBank/DDBJ whole genome shotgun (WGS) entry which is preliminary data.</text>
</comment>
<name>A0A9W7T9G6_TRIRA</name>
<dbReference type="PROSITE" id="PS50041">
    <property type="entry name" value="C_TYPE_LECTIN_2"/>
    <property type="match status" value="1"/>
</dbReference>
<evidence type="ECO:0000313" key="6">
    <source>
        <dbReference type="EMBL" id="KAI7793197.1"/>
    </source>
</evidence>
<evidence type="ECO:0000256" key="3">
    <source>
        <dbReference type="SAM" id="Coils"/>
    </source>
</evidence>
<dbReference type="InterPro" id="IPR001304">
    <property type="entry name" value="C-type_lectin-like"/>
</dbReference>
<dbReference type="Pfam" id="PF00059">
    <property type="entry name" value="Lectin_C"/>
    <property type="match status" value="1"/>
</dbReference>
<dbReference type="SUPFAM" id="SSF56436">
    <property type="entry name" value="C-type lectin-like"/>
    <property type="match status" value="1"/>
</dbReference>
<dbReference type="InterPro" id="IPR016186">
    <property type="entry name" value="C-type_lectin-like/link_sf"/>
</dbReference>
<dbReference type="AlphaFoldDB" id="A0A9W7T9G6"/>
<dbReference type="SMART" id="SM00034">
    <property type="entry name" value="CLECT"/>
    <property type="match status" value="1"/>
</dbReference>
<dbReference type="InterPro" id="IPR033989">
    <property type="entry name" value="CD209-like_CTLD"/>
</dbReference>
<evidence type="ECO:0000313" key="7">
    <source>
        <dbReference type="Proteomes" id="UP001059041"/>
    </source>
</evidence>
<organism evidence="6 7">
    <name type="scientific">Triplophysa rosa</name>
    <name type="common">Cave loach</name>
    <dbReference type="NCBI Taxonomy" id="992332"/>
    <lineage>
        <taxon>Eukaryota</taxon>
        <taxon>Metazoa</taxon>
        <taxon>Chordata</taxon>
        <taxon>Craniata</taxon>
        <taxon>Vertebrata</taxon>
        <taxon>Euteleostomi</taxon>
        <taxon>Actinopterygii</taxon>
        <taxon>Neopterygii</taxon>
        <taxon>Teleostei</taxon>
        <taxon>Ostariophysi</taxon>
        <taxon>Cypriniformes</taxon>
        <taxon>Nemacheilidae</taxon>
        <taxon>Triplophysa</taxon>
    </lineage>
</organism>
<keyword evidence="3" id="KW-0175">Coiled coil</keyword>
<gene>
    <name evidence="6" type="ORF">IRJ41_007862</name>
</gene>
<dbReference type="PANTHER" id="PTHR22803">
    <property type="entry name" value="MANNOSE, PHOSPHOLIPASE, LECTIN RECEPTOR RELATED"/>
    <property type="match status" value="1"/>
</dbReference>
<dbReference type="Gene3D" id="3.10.100.10">
    <property type="entry name" value="Mannose-Binding Protein A, subunit A"/>
    <property type="match status" value="1"/>
</dbReference>
<accession>A0A9W7T9G6</accession>
<sequence length="268" mass="31064">MRYEICLDTDILPNIFLSVHQNKTIYSVKIFPLKTKEINAADKLMMDRDEMTVVLFVCTDTIKPHDITTEADRPIQHSNQLHEHAGSDFQKKGSQRSTAVCLGVLCALLLLAIILLCVNLTKETNLLQIERDKLNNKLSEQDQRSYNPKWITHNHSSYYISSEWKTWSESRRDCRERGADLAIINNREEQTFLTQVTSANIVWIGLMNSDEEGLWKWVDGTNMTFGFWEPGEPNNKLSNEYCAVSLFNWADYPCNYTFVWICERGLKV</sequence>
<feature type="domain" description="C-type lectin" evidence="5">
    <location>
        <begin position="153"/>
        <end position="263"/>
    </location>
</feature>
<evidence type="ECO:0000256" key="1">
    <source>
        <dbReference type="ARBA" id="ARBA00022734"/>
    </source>
</evidence>
<proteinExistence type="predicted"/>
<protein>
    <submittedName>
        <fullName evidence="6">C-type lectin domain family 4 member K-like</fullName>
    </submittedName>
</protein>